<proteinExistence type="predicted"/>
<accession>A0A2P2P8N1</accession>
<sequence>MSHSLPIYLEQDLFIFDKLLSSPLLGHKKQEQKKETTEHIAQEQKTMFITGL</sequence>
<reference evidence="1" key="1">
    <citation type="submission" date="2018-02" db="EMBL/GenBank/DDBJ databases">
        <title>Rhizophora mucronata_Transcriptome.</title>
        <authorList>
            <person name="Meera S.P."/>
            <person name="Sreeshan A."/>
            <person name="Augustine A."/>
        </authorList>
    </citation>
    <scope>NUCLEOTIDE SEQUENCE</scope>
    <source>
        <tissue evidence="1">Leaf</tissue>
    </source>
</reference>
<dbReference type="AlphaFoldDB" id="A0A2P2P8N1"/>
<name>A0A2P2P8N1_RHIMU</name>
<dbReference type="EMBL" id="GGEC01070497">
    <property type="protein sequence ID" value="MBX50981.1"/>
    <property type="molecule type" value="Transcribed_RNA"/>
</dbReference>
<evidence type="ECO:0000313" key="1">
    <source>
        <dbReference type="EMBL" id="MBX50981.1"/>
    </source>
</evidence>
<protein>
    <submittedName>
        <fullName evidence="1">Uncharacterized protein</fullName>
    </submittedName>
</protein>
<organism evidence="1">
    <name type="scientific">Rhizophora mucronata</name>
    <name type="common">Asiatic mangrove</name>
    <dbReference type="NCBI Taxonomy" id="61149"/>
    <lineage>
        <taxon>Eukaryota</taxon>
        <taxon>Viridiplantae</taxon>
        <taxon>Streptophyta</taxon>
        <taxon>Embryophyta</taxon>
        <taxon>Tracheophyta</taxon>
        <taxon>Spermatophyta</taxon>
        <taxon>Magnoliopsida</taxon>
        <taxon>eudicotyledons</taxon>
        <taxon>Gunneridae</taxon>
        <taxon>Pentapetalae</taxon>
        <taxon>rosids</taxon>
        <taxon>fabids</taxon>
        <taxon>Malpighiales</taxon>
        <taxon>Rhizophoraceae</taxon>
        <taxon>Rhizophora</taxon>
    </lineage>
</organism>